<proteinExistence type="evidence at protein level"/>
<keyword evidence="10" id="KW-0472">Membrane</keyword>
<dbReference type="Pfam" id="PF05347">
    <property type="entry name" value="Complex1_LYR"/>
    <property type="match status" value="1"/>
</dbReference>
<protein>
    <submittedName>
        <fullName evidence="16">NEDD1 isoform X1</fullName>
    </submittedName>
</protein>
<dbReference type="GO" id="GO:0000922">
    <property type="term" value="C:spindle pole"/>
    <property type="evidence" value="ECO:0007669"/>
    <property type="project" value="TreeGrafter"/>
</dbReference>
<comment type="caution">
    <text evidence="16">The sequence shown here is derived from an EMBL/GenBank/DDBJ whole genome shotgun (WGS) entry which is preliminary data.</text>
</comment>
<dbReference type="InterPro" id="IPR027267">
    <property type="entry name" value="AH/BAR_dom_sf"/>
</dbReference>
<dbReference type="InterPro" id="IPR015943">
    <property type="entry name" value="WD40/YVTN_repeat-like_dom_sf"/>
</dbReference>
<evidence type="ECO:0000256" key="10">
    <source>
        <dbReference type="ARBA" id="ARBA00023136"/>
    </source>
</evidence>
<dbReference type="InterPro" id="IPR019775">
    <property type="entry name" value="WD40_repeat_CS"/>
</dbReference>
<dbReference type="GO" id="GO:0000278">
    <property type="term" value="P:mitotic cell cycle"/>
    <property type="evidence" value="ECO:0007669"/>
    <property type="project" value="TreeGrafter"/>
</dbReference>
<dbReference type="InterPro" id="IPR008011">
    <property type="entry name" value="Complex1_LYR_dom"/>
</dbReference>
<dbReference type="STRING" id="84645.A0A498MF04"/>
<evidence type="ECO:0000256" key="6">
    <source>
        <dbReference type="ARBA" id="ARBA00022574"/>
    </source>
</evidence>
<dbReference type="GO" id="GO:0005813">
    <property type="term" value="C:centrosome"/>
    <property type="evidence" value="ECO:0007669"/>
    <property type="project" value="TreeGrafter"/>
</dbReference>
<feature type="repeat" description="WD" evidence="12">
    <location>
        <begin position="441"/>
        <end position="472"/>
    </location>
</feature>
<dbReference type="GO" id="GO:0005737">
    <property type="term" value="C:cytoplasm"/>
    <property type="evidence" value="ECO:0007669"/>
    <property type="project" value="UniProtKB-SubCell"/>
</dbReference>
<keyword evidence="8" id="KW-0677">Repeat</keyword>
<dbReference type="InterPro" id="IPR036322">
    <property type="entry name" value="WD40_repeat_dom_sf"/>
</dbReference>
<evidence type="ECO:0000256" key="7">
    <source>
        <dbReference type="ARBA" id="ARBA00022583"/>
    </source>
</evidence>
<dbReference type="InterPro" id="IPR052818">
    <property type="entry name" value="NEDD1_Spindle_Assembly"/>
</dbReference>
<keyword evidence="9" id="KW-0175">Coiled coil</keyword>
<dbReference type="GO" id="GO:0016020">
    <property type="term" value="C:membrane"/>
    <property type="evidence" value="ECO:0007669"/>
    <property type="project" value="UniProtKB-SubCell"/>
</dbReference>
<dbReference type="GO" id="GO:0006897">
    <property type="term" value="P:endocytosis"/>
    <property type="evidence" value="ECO:0007669"/>
    <property type="project" value="UniProtKB-KW"/>
</dbReference>
<dbReference type="GO" id="GO:0043015">
    <property type="term" value="F:gamma-tubulin binding"/>
    <property type="evidence" value="ECO:0007669"/>
    <property type="project" value="TreeGrafter"/>
</dbReference>
<dbReference type="PROSITE" id="PS51021">
    <property type="entry name" value="BAR"/>
    <property type="match status" value="1"/>
</dbReference>
<dbReference type="Pfam" id="PF03114">
    <property type="entry name" value="BAR"/>
    <property type="match status" value="1"/>
</dbReference>
<feature type="compositionally biased region" description="Low complexity" evidence="13">
    <location>
        <begin position="665"/>
        <end position="678"/>
    </location>
</feature>
<evidence type="ECO:0000259" key="14">
    <source>
        <dbReference type="PROSITE" id="PS50002"/>
    </source>
</evidence>
<evidence type="ECO:0000313" key="16">
    <source>
        <dbReference type="EMBL" id="RXN19631.1"/>
    </source>
</evidence>
<dbReference type="FunFam" id="1.20.1270.60:FF:000021">
    <property type="entry name" value="Endophilin-A2 isoform 1"/>
    <property type="match status" value="1"/>
</dbReference>
<dbReference type="Gene3D" id="1.20.1270.60">
    <property type="entry name" value="Arfaptin homology (AH) domain/BAR domain"/>
    <property type="match status" value="1"/>
</dbReference>
<feature type="compositionally biased region" description="Polar residues" evidence="13">
    <location>
        <begin position="886"/>
        <end position="904"/>
    </location>
</feature>
<dbReference type="PROSITE" id="PS50002">
    <property type="entry name" value="SH3"/>
    <property type="match status" value="1"/>
</dbReference>
<dbReference type="InterPro" id="IPR001452">
    <property type="entry name" value="SH3_domain"/>
</dbReference>
<name>A0A498MF04_LABRO</name>
<comment type="subcellular location">
    <subcellularLocation>
        <location evidence="2">Cytoplasm</location>
    </subcellularLocation>
    <subcellularLocation>
        <location evidence="1">Membrane</location>
        <topology evidence="1">Peripheral membrane protein</topology>
    </subcellularLocation>
</comment>
<feature type="compositionally biased region" description="Basic and acidic residues" evidence="13">
    <location>
        <begin position="297"/>
        <end position="312"/>
    </location>
</feature>
<evidence type="ECO:0000256" key="9">
    <source>
        <dbReference type="ARBA" id="ARBA00023054"/>
    </source>
</evidence>
<dbReference type="SMART" id="SM00326">
    <property type="entry name" value="SH3"/>
    <property type="match status" value="1"/>
</dbReference>
<accession>A0A498MF04</accession>
<evidence type="ECO:0000259" key="15">
    <source>
        <dbReference type="PROSITE" id="PS51021"/>
    </source>
</evidence>
<evidence type="ECO:0000313" key="17">
    <source>
        <dbReference type="Proteomes" id="UP000290572"/>
    </source>
</evidence>
<dbReference type="InterPro" id="IPR024977">
    <property type="entry name" value="Apc4-like_WD40_dom"/>
</dbReference>
<dbReference type="PROSITE" id="PS50082">
    <property type="entry name" value="WD_REPEATS_2"/>
    <property type="match status" value="1"/>
</dbReference>
<evidence type="ECO:0000256" key="1">
    <source>
        <dbReference type="ARBA" id="ARBA00004170"/>
    </source>
</evidence>
<dbReference type="SMART" id="SM00721">
    <property type="entry name" value="BAR"/>
    <property type="match status" value="1"/>
</dbReference>
<evidence type="ECO:0000256" key="12">
    <source>
        <dbReference type="PROSITE-ProRule" id="PRU00221"/>
    </source>
</evidence>
<dbReference type="Pfam" id="PF12894">
    <property type="entry name" value="ANAPC4_WD40"/>
    <property type="match status" value="1"/>
</dbReference>
<keyword evidence="18" id="KW-1267">Proteomics identification</keyword>
<feature type="domain" description="BAR" evidence="15">
    <location>
        <begin position="18"/>
        <end position="249"/>
    </location>
</feature>
<dbReference type="AlphaFoldDB" id="A0A498MF04"/>
<evidence type="ECO:0000256" key="5">
    <source>
        <dbReference type="ARBA" id="ARBA00022490"/>
    </source>
</evidence>
<reference evidence="16 17" key="1">
    <citation type="submission" date="2018-03" db="EMBL/GenBank/DDBJ databases">
        <title>Draft genome sequence of Rohu Carp (Labeo rohita).</title>
        <authorList>
            <person name="Das P."/>
            <person name="Kushwaha B."/>
            <person name="Joshi C.G."/>
            <person name="Kumar D."/>
            <person name="Nagpure N.S."/>
            <person name="Sahoo L."/>
            <person name="Das S.P."/>
            <person name="Bit A."/>
            <person name="Patnaik S."/>
            <person name="Meher P.K."/>
            <person name="Jayasankar P."/>
            <person name="Koringa P.G."/>
            <person name="Patel N.V."/>
            <person name="Hinsu A.T."/>
            <person name="Kumar R."/>
            <person name="Pandey M."/>
            <person name="Agarwal S."/>
            <person name="Srivastava S."/>
            <person name="Singh M."/>
            <person name="Iquebal M.A."/>
            <person name="Jaiswal S."/>
            <person name="Angadi U.B."/>
            <person name="Kumar N."/>
            <person name="Raza M."/>
            <person name="Shah T.M."/>
            <person name="Rai A."/>
            <person name="Jena J.K."/>
        </authorList>
    </citation>
    <scope>NUCLEOTIDE SEQUENCE [LARGE SCALE GENOMIC DNA]</scope>
    <source>
        <strain evidence="16">DASCIFA01</strain>
        <tissue evidence="16">Testis</tissue>
    </source>
</reference>
<evidence type="ECO:0000256" key="11">
    <source>
        <dbReference type="PROSITE-ProRule" id="PRU00192"/>
    </source>
</evidence>
<dbReference type="InterPro" id="IPR001680">
    <property type="entry name" value="WD40_rpt"/>
</dbReference>
<evidence type="ECO:0000256" key="4">
    <source>
        <dbReference type="ARBA" id="ARBA00022443"/>
    </source>
</evidence>
<dbReference type="FunFam" id="2.130.10.10:FF:001777">
    <property type="entry name" value="Neural precursor cell-expressed, developmentally down-regulated 1"/>
    <property type="match status" value="1"/>
</dbReference>
<dbReference type="FunFam" id="2.130.10.10:FF:000726">
    <property type="entry name" value="Neural precursor cell-expressed, developmentally down-regulated 1"/>
    <property type="match status" value="1"/>
</dbReference>
<gene>
    <name evidence="16" type="ORF">ROHU_007216</name>
</gene>
<dbReference type="InterPro" id="IPR004148">
    <property type="entry name" value="BAR_dom"/>
</dbReference>
<feature type="region of interest" description="Disordered" evidence="13">
    <location>
        <begin position="817"/>
        <end position="943"/>
    </location>
</feature>
<dbReference type="Pfam" id="PF00400">
    <property type="entry name" value="WD40"/>
    <property type="match status" value="2"/>
</dbReference>
<sequence>MSVAGLKKQFHKASQLLKEKINGVEGTKLDEEFLNMERKTDITHKLILDLVPKTIGYLQPNPAYRAKLSMLNTVSKIRGQVKSVGYPQTEGILGDSMLRYGNELGAESGFGYALLEMGEALKQVAQAKDCMDVRVKRTFIDPLQSLQHTELKEIAYHLKKLEGRRLDFDYKKRRKGKIADSEIKKAFEKFEESKELAERSMFNLLERDVQRTQHLSGLLEAVMDYHRQSYQILENLRSSLQTRITDASNRPKREFASKSVASTACYTDIYGFSTCSSDTEITEALSEKYAPVVVHPPDKVTIKDQKTDKRTSNNDSSPPLDQPCCQALYSFQSENQGELGFKEGDIIILTSQIDENWYEAVAMEDVTRLVSSGDCLKIWDSTSMTVVEQFNPHSATHPVAQCSDQYLVSASSIGDKLVVSSLKSSPVPVMELGEGKKQTRVSLNSTSQFLVSGGLDNTVNIWDLKTKRLHRSLKDHKEEVTCVSFNGGDSYIASGSTSGDIILHSITTNLSSKPFGHGPNVPIHDLRYSLVKRSLLGTVSDSGSVALWDANTQKELHLFEGAHKAPCSGLAFSPANDLLFITVGLDKKIVCYDTSSKMVFRNKQVESPLTAIDFTPDGAGLVVGSTQGRIYLYDLRNLSAPIKITTAHKTSVTCIRFQNSTSKLKSTKSSSKSSQSNKRISVKLGGQQTGPSTPTSTVPPSVPGSEFPGDGQAQVTGTAGEVFSREAEGQHSQDQLPSVEKFSSIGRNSLNLDIFSPLNDGFKTHGFADTPTSRNGGSTDVFSREGEGQHSTDRFRVGRNSLDIFSPVRDDFEYLPHFPGGSSQRKTPLGTPGSRCYSPSVVQTPPPIKEEDPITTPPQQTDVQNGNKVEKNNGPRQEYDVITTPPAAQSTRVQSVQPFNTPEPSQRRDLPTQLIYDSPVSGAPPAAAPAPAPAAAVESGAEGRGAPLTSVQMNFVRNMIHEALEDFRDTCHRDIINLQVEMVRQFYIQLLLFLGREYPKGADYFRDRLRAAFAKNKDVRDPEKIKELISRGEFVVKELEALYYLRKYRALKKRYYETE</sequence>
<feature type="compositionally biased region" description="Low complexity" evidence="13">
    <location>
        <begin position="685"/>
        <end position="705"/>
    </location>
</feature>
<dbReference type="EMBL" id="QBIY01012661">
    <property type="protein sequence ID" value="RXN19631.1"/>
    <property type="molecule type" value="Genomic_DNA"/>
</dbReference>
<dbReference type="Gene3D" id="2.130.10.10">
    <property type="entry name" value="YVTN repeat-like/Quinoprotein amine dehydrogenase"/>
    <property type="match status" value="2"/>
</dbReference>
<keyword evidence="4 11" id="KW-0728">SH3 domain</keyword>
<dbReference type="Gene3D" id="2.30.30.40">
    <property type="entry name" value="SH3 Domains"/>
    <property type="match status" value="1"/>
</dbReference>
<evidence type="ECO:0000256" key="2">
    <source>
        <dbReference type="ARBA" id="ARBA00004496"/>
    </source>
</evidence>
<evidence type="ECO:0007829" key="18">
    <source>
        <dbReference type="PeptideAtlas" id="A0A498MF04"/>
    </source>
</evidence>
<feature type="compositionally biased region" description="Polar residues" evidence="13">
    <location>
        <begin position="770"/>
        <end position="781"/>
    </location>
</feature>
<dbReference type="PANTHER" id="PTHR44414">
    <property type="entry name" value="PROTEIN NEDD1"/>
    <property type="match status" value="1"/>
</dbReference>
<dbReference type="GO" id="GO:0036064">
    <property type="term" value="C:ciliary basal body"/>
    <property type="evidence" value="ECO:0007669"/>
    <property type="project" value="TreeGrafter"/>
</dbReference>
<dbReference type="SUPFAM" id="SSF50044">
    <property type="entry name" value="SH3-domain"/>
    <property type="match status" value="1"/>
</dbReference>
<evidence type="ECO:0000256" key="3">
    <source>
        <dbReference type="ARBA" id="ARBA00006697"/>
    </source>
</evidence>
<feature type="compositionally biased region" description="Polar residues" evidence="13">
    <location>
        <begin position="857"/>
        <end position="867"/>
    </location>
</feature>
<dbReference type="GO" id="GO:0007020">
    <property type="term" value="P:microtubule nucleation"/>
    <property type="evidence" value="ECO:0007669"/>
    <property type="project" value="TreeGrafter"/>
</dbReference>
<evidence type="ECO:0000256" key="13">
    <source>
        <dbReference type="SAM" id="MobiDB-lite"/>
    </source>
</evidence>
<dbReference type="GO" id="GO:0005814">
    <property type="term" value="C:centriole"/>
    <property type="evidence" value="ECO:0007669"/>
    <property type="project" value="TreeGrafter"/>
</dbReference>
<dbReference type="GO" id="GO:0090324">
    <property type="term" value="P:negative regulation of oxidative phosphorylation"/>
    <property type="evidence" value="ECO:0007669"/>
    <property type="project" value="InterPro"/>
</dbReference>
<keyword evidence="6 12" id="KW-0853">WD repeat</keyword>
<dbReference type="CDD" id="cd07592">
    <property type="entry name" value="BAR_Endophilin_A"/>
    <property type="match status" value="1"/>
</dbReference>
<keyword evidence="17" id="KW-1185">Reference proteome</keyword>
<dbReference type="InterPro" id="IPR036028">
    <property type="entry name" value="SH3-like_dom_sf"/>
</dbReference>
<comment type="similarity">
    <text evidence="3">Belongs to the endophilin family.</text>
</comment>
<dbReference type="Proteomes" id="UP000290572">
    <property type="component" value="Unassembled WGS sequence"/>
</dbReference>
<dbReference type="PANTHER" id="PTHR44414:SF1">
    <property type="entry name" value="PROTEIN NEDD1"/>
    <property type="match status" value="1"/>
</dbReference>
<dbReference type="SMART" id="SM00320">
    <property type="entry name" value="WD40"/>
    <property type="match status" value="5"/>
</dbReference>
<feature type="region of interest" description="Disordered" evidence="13">
    <location>
        <begin position="665"/>
        <end position="716"/>
    </location>
</feature>
<dbReference type="SUPFAM" id="SSF50978">
    <property type="entry name" value="WD40 repeat-like"/>
    <property type="match status" value="1"/>
</dbReference>
<dbReference type="InterPro" id="IPR045296">
    <property type="entry name" value="Complex1_LYR_ETFRF1_LYRM5"/>
</dbReference>
<feature type="region of interest" description="Disordered" evidence="13">
    <location>
        <begin position="767"/>
        <end position="791"/>
    </location>
</feature>
<keyword evidence="5" id="KW-0963">Cytoplasm</keyword>
<keyword evidence="7" id="KW-0254">Endocytosis</keyword>
<dbReference type="PROSITE" id="PS50294">
    <property type="entry name" value="WD_REPEATS_REGION"/>
    <property type="match status" value="1"/>
</dbReference>
<feature type="compositionally biased region" description="Basic and acidic residues" evidence="13">
    <location>
        <begin position="782"/>
        <end position="791"/>
    </location>
</feature>
<dbReference type="PROSITE" id="PS00678">
    <property type="entry name" value="WD_REPEATS_1"/>
    <property type="match status" value="1"/>
</dbReference>
<organism evidence="16 17">
    <name type="scientific">Labeo rohita</name>
    <name type="common">Indian major carp</name>
    <name type="synonym">Cyprinus rohita</name>
    <dbReference type="NCBI Taxonomy" id="84645"/>
    <lineage>
        <taxon>Eukaryota</taxon>
        <taxon>Metazoa</taxon>
        <taxon>Chordata</taxon>
        <taxon>Craniata</taxon>
        <taxon>Vertebrata</taxon>
        <taxon>Euteleostomi</taxon>
        <taxon>Actinopterygii</taxon>
        <taxon>Neopterygii</taxon>
        <taxon>Teleostei</taxon>
        <taxon>Ostariophysi</taxon>
        <taxon>Cypriniformes</taxon>
        <taxon>Cyprinidae</taxon>
        <taxon>Labeoninae</taxon>
        <taxon>Labeonini</taxon>
        <taxon>Labeo</taxon>
    </lineage>
</organism>
<dbReference type="SUPFAM" id="SSF103657">
    <property type="entry name" value="BAR/IMD domain-like"/>
    <property type="match status" value="1"/>
</dbReference>
<feature type="domain" description="SH3" evidence="14">
    <location>
        <begin position="320"/>
        <end position="381"/>
    </location>
</feature>
<feature type="region of interest" description="Disordered" evidence="13">
    <location>
        <begin position="297"/>
        <end position="320"/>
    </location>
</feature>
<dbReference type="CDD" id="cd20265">
    <property type="entry name" value="Complex1_LYR_ETFRF1_LYRM5"/>
    <property type="match status" value="1"/>
</dbReference>
<dbReference type="Pfam" id="PF00018">
    <property type="entry name" value="SH3_1"/>
    <property type="match status" value="1"/>
</dbReference>
<feature type="compositionally biased region" description="Basic and acidic residues" evidence="13">
    <location>
        <begin position="868"/>
        <end position="879"/>
    </location>
</feature>
<evidence type="ECO:0000256" key="8">
    <source>
        <dbReference type="ARBA" id="ARBA00022737"/>
    </source>
</evidence>